<dbReference type="InterPro" id="IPR018117">
    <property type="entry name" value="C5_DNA_meth_AS"/>
</dbReference>
<dbReference type="GO" id="GO:0032259">
    <property type="term" value="P:methylation"/>
    <property type="evidence" value="ECO:0007669"/>
    <property type="project" value="UniProtKB-KW"/>
</dbReference>
<keyword evidence="2 6" id="KW-0808">Transferase</keyword>
<evidence type="ECO:0000256" key="4">
    <source>
        <dbReference type="ARBA" id="ARBA00022747"/>
    </source>
</evidence>
<comment type="catalytic activity">
    <reaction evidence="5 8">
        <text>a 2'-deoxycytidine in DNA + S-adenosyl-L-methionine = a 5-methyl-2'-deoxycytidine in DNA + S-adenosyl-L-homocysteine + H(+)</text>
        <dbReference type="Rhea" id="RHEA:13681"/>
        <dbReference type="Rhea" id="RHEA-COMP:11369"/>
        <dbReference type="Rhea" id="RHEA-COMP:11370"/>
        <dbReference type="ChEBI" id="CHEBI:15378"/>
        <dbReference type="ChEBI" id="CHEBI:57856"/>
        <dbReference type="ChEBI" id="CHEBI:59789"/>
        <dbReference type="ChEBI" id="CHEBI:85452"/>
        <dbReference type="ChEBI" id="CHEBI:85454"/>
        <dbReference type="EC" id="2.1.1.37"/>
    </reaction>
</comment>
<evidence type="ECO:0000256" key="1">
    <source>
        <dbReference type="ARBA" id="ARBA00022603"/>
    </source>
</evidence>
<evidence type="ECO:0000256" key="5">
    <source>
        <dbReference type="ARBA" id="ARBA00047422"/>
    </source>
</evidence>
<reference evidence="9 10" key="1">
    <citation type="submission" date="2023-03" db="EMBL/GenBank/DDBJ databases">
        <title>Achromobacter spanius LIG8.</title>
        <authorList>
            <person name="Shrestha S."/>
        </authorList>
    </citation>
    <scope>NUCLEOTIDE SEQUENCE [LARGE SCALE GENOMIC DNA]</scope>
    <source>
        <strain evidence="9 10">LIG8</strain>
    </source>
</reference>
<keyword evidence="10" id="KW-1185">Reference proteome</keyword>
<dbReference type="InterPro" id="IPR050750">
    <property type="entry name" value="C5-MTase"/>
</dbReference>
<dbReference type="PANTHER" id="PTHR46098">
    <property type="entry name" value="TRNA (CYTOSINE(38)-C(5))-METHYLTRANSFERASE"/>
    <property type="match status" value="1"/>
</dbReference>
<comment type="similarity">
    <text evidence="6 7">Belongs to the class I-like SAM-binding methyltransferase superfamily. C5-methyltransferase family.</text>
</comment>
<evidence type="ECO:0000256" key="8">
    <source>
        <dbReference type="RuleBase" id="RU000417"/>
    </source>
</evidence>
<organism evidence="9 10">
    <name type="scientific">Achromobacter spanius</name>
    <dbReference type="NCBI Taxonomy" id="217203"/>
    <lineage>
        <taxon>Bacteria</taxon>
        <taxon>Pseudomonadati</taxon>
        <taxon>Pseudomonadota</taxon>
        <taxon>Betaproteobacteria</taxon>
        <taxon>Burkholderiales</taxon>
        <taxon>Alcaligenaceae</taxon>
        <taxon>Achromobacter</taxon>
    </lineage>
</organism>
<dbReference type="Pfam" id="PF00145">
    <property type="entry name" value="DNA_methylase"/>
    <property type="match status" value="1"/>
</dbReference>
<feature type="active site" evidence="6">
    <location>
        <position position="71"/>
    </location>
</feature>
<dbReference type="Gene3D" id="3.40.50.150">
    <property type="entry name" value="Vaccinia Virus protein VP39"/>
    <property type="match status" value="1"/>
</dbReference>
<dbReference type="RefSeq" id="WP_268078993.1">
    <property type="nucleotide sequence ID" value="NZ_CP106885.1"/>
</dbReference>
<evidence type="ECO:0000256" key="2">
    <source>
        <dbReference type="ARBA" id="ARBA00022679"/>
    </source>
</evidence>
<name>A0ABY8GTK8_9BURK</name>
<evidence type="ECO:0000256" key="6">
    <source>
        <dbReference type="PROSITE-ProRule" id="PRU01016"/>
    </source>
</evidence>
<keyword evidence="3 6" id="KW-0949">S-adenosyl-L-methionine</keyword>
<dbReference type="SUPFAM" id="SSF53335">
    <property type="entry name" value="S-adenosyl-L-methionine-dependent methyltransferases"/>
    <property type="match status" value="1"/>
</dbReference>
<dbReference type="PANTHER" id="PTHR46098:SF1">
    <property type="entry name" value="TRNA (CYTOSINE(38)-C(5))-METHYLTRANSFERASE"/>
    <property type="match status" value="1"/>
</dbReference>
<dbReference type="PROSITE" id="PS00094">
    <property type="entry name" value="C5_MTASE_1"/>
    <property type="match status" value="1"/>
</dbReference>
<dbReference type="InterPro" id="IPR001525">
    <property type="entry name" value="C5_MeTfrase"/>
</dbReference>
<dbReference type="EC" id="2.1.1.37" evidence="8"/>
<gene>
    <name evidence="9" type="ORF">P8T11_28515</name>
</gene>
<proteinExistence type="inferred from homology"/>
<sequence length="522" mass="55848">MRFLSVCSGIEAASVAWNPLGWKAVAFSEIEPFPSAVLAHHYPDTPNWGDMTKYKEWPDVAIDLLCGGTPCQSFSIAGLRKGLDDPRGNLMLTFGAIAAKYRPKWLVWENVPGVLSSNKGKDFGTFLGMLGELGYGFAYRILDAQFFGVPQRRRRVFVVGCLGDWRSAAAVLFERHGLSGNPAPSRKTRQGTAPTLSACAQGGGGLGTDFDCDGGLIAGTLQANGKAAGSATQQDAESGLLIARCLTRGSGGGQRYDAESETLIAHTLLGKSNSSHAADQDTYITHSLRGEGFDASEDGTGRGTPLVAMPAIAFDCKSSGQNGFGIGIEVAGTQRAMAHSNSHTNGGGHQAVAVALRGRDGGATAELGDEVGHALRASSGGGDKPHVLAYSTKLHNTQSNQAGKVYREYTAGLDRNSPPPALLTAMQVRRLTPEECEALQAYPRGYTRIPNWNGWRAMDANETPESCRAAGMEVRQTQKTNKWRVRDVDGPRYKALGNSWCVTNVRWIGQRIDRVNKILESS</sequence>
<dbReference type="PRINTS" id="PR00105">
    <property type="entry name" value="C5METTRFRASE"/>
</dbReference>
<dbReference type="EMBL" id="CP121261">
    <property type="protein sequence ID" value="WFP08186.1"/>
    <property type="molecule type" value="Genomic_DNA"/>
</dbReference>
<dbReference type="InterPro" id="IPR029063">
    <property type="entry name" value="SAM-dependent_MTases_sf"/>
</dbReference>
<keyword evidence="1 6" id="KW-0489">Methyltransferase</keyword>
<dbReference type="Proteomes" id="UP001214170">
    <property type="component" value="Chromosome"/>
</dbReference>
<evidence type="ECO:0000256" key="7">
    <source>
        <dbReference type="RuleBase" id="RU000416"/>
    </source>
</evidence>
<accession>A0ABY8GTK8</accession>
<evidence type="ECO:0000313" key="9">
    <source>
        <dbReference type="EMBL" id="WFP08186.1"/>
    </source>
</evidence>
<dbReference type="PROSITE" id="PS51679">
    <property type="entry name" value="SAM_MT_C5"/>
    <property type="match status" value="1"/>
</dbReference>
<evidence type="ECO:0000313" key="10">
    <source>
        <dbReference type="Proteomes" id="UP001214170"/>
    </source>
</evidence>
<keyword evidence="4" id="KW-0680">Restriction system</keyword>
<dbReference type="GO" id="GO:0003886">
    <property type="term" value="F:DNA (cytosine-5-)-methyltransferase activity"/>
    <property type="evidence" value="ECO:0007669"/>
    <property type="project" value="UniProtKB-EC"/>
</dbReference>
<evidence type="ECO:0000256" key="3">
    <source>
        <dbReference type="ARBA" id="ARBA00022691"/>
    </source>
</evidence>
<protein>
    <recommendedName>
        <fullName evidence="8">Cytosine-specific methyltransferase</fullName>
        <ecNumber evidence="8">2.1.1.37</ecNumber>
    </recommendedName>
</protein>
<dbReference type="NCBIfam" id="TIGR00675">
    <property type="entry name" value="dcm"/>
    <property type="match status" value="1"/>
</dbReference>